<keyword evidence="2" id="KW-1185">Reference proteome</keyword>
<name>A0ABY7GA68_MYAAR</name>
<evidence type="ECO:0000313" key="2">
    <source>
        <dbReference type="Proteomes" id="UP001164746"/>
    </source>
</evidence>
<evidence type="ECO:0000313" key="1">
    <source>
        <dbReference type="EMBL" id="WAR30812.1"/>
    </source>
</evidence>
<protein>
    <submittedName>
        <fullName evidence="1">Uncharacterized protein</fullName>
    </submittedName>
</protein>
<dbReference type="Proteomes" id="UP001164746">
    <property type="component" value="Chromosome 17"/>
</dbReference>
<gene>
    <name evidence="1" type="ORF">MAR_033354</name>
</gene>
<proteinExistence type="predicted"/>
<organism evidence="1 2">
    <name type="scientific">Mya arenaria</name>
    <name type="common">Soft-shell clam</name>
    <dbReference type="NCBI Taxonomy" id="6604"/>
    <lineage>
        <taxon>Eukaryota</taxon>
        <taxon>Metazoa</taxon>
        <taxon>Spiralia</taxon>
        <taxon>Lophotrochozoa</taxon>
        <taxon>Mollusca</taxon>
        <taxon>Bivalvia</taxon>
        <taxon>Autobranchia</taxon>
        <taxon>Heteroconchia</taxon>
        <taxon>Euheterodonta</taxon>
        <taxon>Imparidentia</taxon>
        <taxon>Neoheterodontei</taxon>
        <taxon>Myida</taxon>
        <taxon>Myoidea</taxon>
        <taxon>Myidae</taxon>
        <taxon>Mya</taxon>
    </lineage>
</organism>
<dbReference type="EMBL" id="CP111028">
    <property type="protein sequence ID" value="WAR30812.1"/>
    <property type="molecule type" value="Genomic_DNA"/>
</dbReference>
<reference evidence="1" key="1">
    <citation type="submission" date="2022-11" db="EMBL/GenBank/DDBJ databases">
        <title>Centuries of genome instability and evolution in soft-shell clam transmissible cancer (bioRxiv).</title>
        <authorList>
            <person name="Hart S.F.M."/>
            <person name="Yonemitsu M.A."/>
            <person name="Giersch R.M."/>
            <person name="Beal B.F."/>
            <person name="Arriagada G."/>
            <person name="Davis B.W."/>
            <person name="Ostrander E.A."/>
            <person name="Goff S.P."/>
            <person name="Metzger M.J."/>
        </authorList>
    </citation>
    <scope>NUCLEOTIDE SEQUENCE</scope>
    <source>
        <strain evidence="1">MELC-2E11</strain>
        <tissue evidence="1">Siphon/mantle</tissue>
    </source>
</reference>
<sequence length="288" mass="32634">MAASRAVGKWKHESSGEITFCCNISVNYVNQPEKRNILKNRIYSFNCSDSWNDLLADLLSETIIHVEKTYMIELSVAKSLAGAELFHPDCDEEISVLHKFDKTLKYVNFCITKEHPPEISPEDTKTSSSTNAFSLMMEVPRKIEKSPKMRAQGPRFTGPWYNDLVTEMRVKKAFFPNIMSDQDVTKHVMVVVNALWYVDGSLGKLQNRFTGDALHGTVFVRLQLSCVSPIEFAYYASSSTTKKDICCHCAADNSERDADLLTKFRVVLPICNACRNDGKEPLKRMPIK</sequence>
<accession>A0ABY7GA68</accession>